<gene>
    <name evidence="2" type="ORF">SAMN05444004_103138</name>
</gene>
<accession>A0A1H3MQE9</accession>
<keyword evidence="1" id="KW-1133">Transmembrane helix</keyword>
<organism evidence="2 3">
    <name type="scientific">Jannaschia faecimaris</name>
    <dbReference type="NCBI Taxonomy" id="1244108"/>
    <lineage>
        <taxon>Bacteria</taxon>
        <taxon>Pseudomonadati</taxon>
        <taxon>Pseudomonadota</taxon>
        <taxon>Alphaproteobacteria</taxon>
        <taxon>Rhodobacterales</taxon>
        <taxon>Roseobacteraceae</taxon>
        <taxon>Jannaschia</taxon>
    </lineage>
</organism>
<feature type="transmembrane region" description="Helical" evidence="1">
    <location>
        <begin position="106"/>
        <end position="125"/>
    </location>
</feature>
<feature type="transmembrane region" description="Helical" evidence="1">
    <location>
        <begin position="79"/>
        <end position="99"/>
    </location>
</feature>
<dbReference type="STRING" id="1244108.SAMN05444004_103138"/>
<evidence type="ECO:0000313" key="2">
    <source>
        <dbReference type="EMBL" id="SDY78730.1"/>
    </source>
</evidence>
<name>A0A1H3MQE9_9RHOB</name>
<protein>
    <submittedName>
        <fullName evidence="2">Uncharacterized protein</fullName>
    </submittedName>
</protein>
<keyword evidence="1" id="KW-0812">Transmembrane</keyword>
<reference evidence="3" key="1">
    <citation type="submission" date="2016-10" db="EMBL/GenBank/DDBJ databases">
        <authorList>
            <person name="Varghese N."/>
            <person name="Submissions S."/>
        </authorList>
    </citation>
    <scope>NUCLEOTIDE SEQUENCE [LARGE SCALE GENOMIC DNA]</scope>
    <source>
        <strain evidence="3">DSM 100420</strain>
    </source>
</reference>
<feature type="transmembrane region" description="Helical" evidence="1">
    <location>
        <begin position="12"/>
        <end position="32"/>
    </location>
</feature>
<dbReference type="AlphaFoldDB" id="A0A1H3MQE9"/>
<evidence type="ECO:0000313" key="3">
    <source>
        <dbReference type="Proteomes" id="UP000198914"/>
    </source>
</evidence>
<evidence type="ECO:0000256" key="1">
    <source>
        <dbReference type="SAM" id="Phobius"/>
    </source>
</evidence>
<dbReference type="RefSeq" id="WP_092643391.1">
    <property type="nucleotide sequence ID" value="NZ_FNPX01000003.1"/>
</dbReference>
<sequence length="429" mass="46724">MSLVGLASALDLLSSNIIVVIVMTLALIPLLTPHLWRRRHYLLMPSAIVLLSCGIYLAREILASQSPTIVAGVAAAQDLVSSNILIGLVMILALLPLFVPRFWRTYHYLLLPSAIVVLACGVFLARDFLIRLANETFLAADVNYENESQPFTGRSLYIPFPCQVAVAAYGQEGDPADGTCGLPIAERLREGALDFIETGGRDGAALLKFRLRDGDPLCSAPPLGPTRPVRNYMISAPFGICVLVEVGESPQSDYSISITYERAPPPGTVWIRHVELRNYETGDIFDQFDGWLGATPYGEGIRPAEGRRPGSTLSVLLERSSETSIPLHRATSERILQARAPDLTMIRAGISGTDPTYRIETLWFACREDVRPALDAATIDALIAGGKGLLTEAPDFAFPEDCSLFAAQDPVSDAQDYDLRLSPRLLASR</sequence>
<keyword evidence="3" id="KW-1185">Reference proteome</keyword>
<proteinExistence type="predicted"/>
<feature type="transmembrane region" description="Helical" evidence="1">
    <location>
        <begin position="41"/>
        <end position="59"/>
    </location>
</feature>
<dbReference type="Proteomes" id="UP000198914">
    <property type="component" value="Unassembled WGS sequence"/>
</dbReference>
<dbReference type="EMBL" id="FNPX01000003">
    <property type="protein sequence ID" value="SDY78730.1"/>
    <property type="molecule type" value="Genomic_DNA"/>
</dbReference>
<keyword evidence="1" id="KW-0472">Membrane</keyword>
<dbReference type="OrthoDB" id="7658737at2"/>